<evidence type="ECO:0000256" key="3">
    <source>
        <dbReference type="ARBA" id="ARBA00022629"/>
    </source>
</evidence>
<evidence type="ECO:0000256" key="2">
    <source>
        <dbReference type="ARBA" id="ARBA00006479"/>
    </source>
</evidence>
<evidence type="ECO:0000313" key="4">
    <source>
        <dbReference type="EMBL" id="HIW93047.1"/>
    </source>
</evidence>
<evidence type="ECO:0000313" key="5">
    <source>
        <dbReference type="Proteomes" id="UP000824192"/>
    </source>
</evidence>
<dbReference type="PANTHER" id="PTHR18964">
    <property type="entry name" value="ROK (REPRESSOR, ORF, KINASE) FAMILY"/>
    <property type="match status" value="1"/>
</dbReference>
<dbReference type="GO" id="GO:0042732">
    <property type="term" value="P:D-xylose metabolic process"/>
    <property type="evidence" value="ECO:0007669"/>
    <property type="project" value="UniProtKB-KW"/>
</dbReference>
<dbReference type="Pfam" id="PF00480">
    <property type="entry name" value="ROK"/>
    <property type="match status" value="1"/>
</dbReference>
<dbReference type="InterPro" id="IPR043129">
    <property type="entry name" value="ATPase_NBD"/>
</dbReference>
<dbReference type="Proteomes" id="UP000824192">
    <property type="component" value="Unassembled WGS sequence"/>
</dbReference>
<dbReference type="InterPro" id="IPR036388">
    <property type="entry name" value="WH-like_DNA-bd_sf"/>
</dbReference>
<comment type="caution">
    <text evidence="4">The sequence shown here is derived from an EMBL/GenBank/DDBJ whole genome shotgun (WGS) entry which is preliminary data.</text>
</comment>
<dbReference type="Gene3D" id="1.10.10.10">
    <property type="entry name" value="Winged helix-like DNA-binding domain superfamily/Winged helix DNA-binding domain"/>
    <property type="match status" value="1"/>
</dbReference>
<dbReference type="Gene3D" id="3.30.420.40">
    <property type="match status" value="2"/>
</dbReference>
<reference evidence="4" key="1">
    <citation type="journal article" date="2021" name="PeerJ">
        <title>Extensive microbial diversity within the chicken gut microbiome revealed by metagenomics and culture.</title>
        <authorList>
            <person name="Gilroy R."/>
            <person name="Ravi A."/>
            <person name="Getino M."/>
            <person name="Pursley I."/>
            <person name="Horton D.L."/>
            <person name="Alikhan N.F."/>
            <person name="Baker D."/>
            <person name="Gharbi K."/>
            <person name="Hall N."/>
            <person name="Watson M."/>
            <person name="Adriaenssens E.M."/>
            <person name="Foster-Nyarko E."/>
            <person name="Jarju S."/>
            <person name="Secka A."/>
            <person name="Antonio M."/>
            <person name="Oren A."/>
            <person name="Chaudhuri R.R."/>
            <person name="La Ragione R."/>
            <person name="Hildebrand F."/>
            <person name="Pallen M.J."/>
        </authorList>
    </citation>
    <scope>NUCLEOTIDE SEQUENCE</scope>
    <source>
        <strain evidence="4">ChiGjej6B6-1540</strain>
    </source>
</reference>
<accession>A0A9D1RSN4</accession>
<keyword evidence="3" id="KW-0859">Xylose metabolism</keyword>
<proteinExistence type="inferred from homology"/>
<organism evidence="4 5">
    <name type="scientific">Candidatus Flavonifractor merdipullorum</name>
    <dbReference type="NCBI Taxonomy" id="2838590"/>
    <lineage>
        <taxon>Bacteria</taxon>
        <taxon>Bacillati</taxon>
        <taxon>Bacillota</taxon>
        <taxon>Clostridia</taxon>
        <taxon>Eubacteriales</taxon>
        <taxon>Oscillospiraceae</taxon>
        <taxon>Flavonifractor</taxon>
    </lineage>
</organism>
<dbReference type="EMBL" id="DXGA01000017">
    <property type="protein sequence ID" value="HIW93047.1"/>
    <property type="molecule type" value="Genomic_DNA"/>
</dbReference>
<protein>
    <submittedName>
        <fullName evidence="4">ROK family transcriptional regulator</fullName>
    </submittedName>
</protein>
<reference evidence="4" key="2">
    <citation type="submission" date="2021-04" db="EMBL/GenBank/DDBJ databases">
        <authorList>
            <person name="Gilroy R."/>
        </authorList>
    </citation>
    <scope>NUCLEOTIDE SEQUENCE</scope>
    <source>
        <strain evidence="4">ChiGjej6B6-1540</strain>
    </source>
</reference>
<sequence>MDASRLHNGINQTLQQQLNLSLILRMLWKEGTCSRATLSRLSGLQRPTISNIIRDCIQCGLVVEQGLMEGEKGRRSIGIAINGDRYRVIAVKVSRRVCSVMLMGLSGECYEKECFPITQQEDATTTISNLRTHIAQIIARNPQCQVLAVGMTVPGPFKRENEEIIFVTNLVGWEGVHLMKELKKLGDIPVFIGNDANAAASACLWKSGNQPSAADLVYVIAGYGVGSGIVSHGRLLTGSLGIAGEIGHTSICYDGPKCECGNRGCLECYCSALVLERNLQSRLNAGESSVLEVVSGHLTWEAIQAAIRGGDEMATREFVQVCRYLAVGIVNLINQCNPSKVIIGDLLTKLAPALLLNTVRDHVRSSVRPSIWENLTIELDTMEEDPILLGAGLLAVEQVLERPAAFIPDMPR</sequence>
<dbReference type="PANTHER" id="PTHR18964:SF149">
    <property type="entry name" value="BIFUNCTIONAL UDP-N-ACETYLGLUCOSAMINE 2-EPIMERASE_N-ACETYLMANNOSAMINE KINASE"/>
    <property type="match status" value="1"/>
</dbReference>
<comment type="similarity">
    <text evidence="2">Belongs to the ROK (NagC/XylR) family.</text>
</comment>
<gene>
    <name evidence="4" type="ORF">H9868_00745</name>
</gene>
<dbReference type="AlphaFoldDB" id="A0A9D1RSN4"/>
<dbReference type="SUPFAM" id="SSF46785">
    <property type="entry name" value="Winged helix' DNA-binding domain"/>
    <property type="match status" value="1"/>
</dbReference>
<dbReference type="SUPFAM" id="SSF53067">
    <property type="entry name" value="Actin-like ATPase domain"/>
    <property type="match status" value="1"/>
</dbReference>
<dbReference type="InterPro" id="IPR000600">
    <property type="entry name" value="ROK"/>
</dbReference>
<name>A0A9D1RSN4_9FIRM</name>
<comment type="function">
    <text evidence="1">Transcriptional repressor of xylose-utilizing enzymes.</text>
</comment>
<keyword evidence="3" id="KW-0119">Carbohydrate metabolism</keyword>
<dbReference type="InterPro" id="IPR036390">
    <property type="entry name" value="WH_DNA-bd_sf"/>
</dbReference>
<evidence type="ECO:0000256" key="1">
    <source>
        <dbReference type="ARBA" id="ARBA00002486"/>
    </source>
</evidence>